<dbReference type="Proteomes" id="UP001054945">
    <property type="component" value="Unassembled WGS sequence"/>
</dbReference>
<gene>
    <name evidence="2" type="ORF">CEXT_466221</name>
</gene>
<evidence type="ECO:0000313" key="2">
    <source>
        <dbReference type="EMBL" id="GIY85844.1"/>
    </source>
</evidence>
<dbReference type="AlphaFoldDB" id="A0AAV4WVL0"/>
<name>A0AAV4WVL0_CAEEX</name>
<sequence length="110" mass="11966">MRAPGGNKLRGRHVCMKKGGGEERDGAKKKKKMEFLSGADDRHLACCLARAENSPDAKVNSASRWCTVNSPLPEDCRVRICSTQSLSLPGFSAGLSCYGAELKIRVQKIE</sequence>
<feature type="region of interest" description="Disordered" evidence="1">
    <location>
        <begin position="1"/>
        <end position="30"/>
    </location>
</feature>
<protein>
    <submittedName>
        <fullName evidence="2">Uncharacterized protein</fullName>
    </submittedName>
</protein>
<reference evidence="2 3" key="1">
    <citation type="submission" date="2021-06" db="EMBL/GenBank/DDBJ databases">
        <title>Caerostris extrusa draft genome.</title>
        <authorList>
            <person name="Kono N."/>
            <person name="Arakawa K."/>
        </authorList>
    </citation>
    <scope>NUCLEOTIDE SEQUENCE [LARGE SCALE GENOMIC DNA]</scope>
</reference>
<accession>A0AAV4WVL0</accession>
<dbReference type="EMBL" id="BPLR01016701">
    <property type="protein sequence ID" value="GIY85844.1"/>
    <property type="molecule type" value="Genomic_DNA"/>
</dbReference>
<keyword evidence="3" id="KW-1185">Reference proteome</keyword>
<evidence type="ECO:0000256" key="1">
    <source>
        <dbReference type="SAM" id="MobiDB-lite"/>
    </source>
</evidence>
<comment type="caution">
    <text evidence="2">The sequence shown here is derived from an EMBL/GenBank/DDBJ whole genome shotgun (WGS) entry which is preliminary data.</text>
</comment>
<evidence type="ECO:0000313" key="3">
    <source>
        <dbReference type="Proteomes" id="UP001054945"/>
    </source>
</evidence>
<organism evidence="2 3">
    <name type="scientific">Caerostris extrusa</name>
    <name type="common">Bark spider</name>
    <name type="synonym">Caerostris bankana</name>
    <dbReference type="NCBI Taxonomy" id="172846"/>
    <lineage>
        <taxon>Eukaryota</taxon>
        <taxon>Metazoa</taxon>
        <taxon>Ecdysozoa</taxon>
        <taxon>Arthropoda</taxon>
        <taxon>Chelicerata</taxon>
        <taxon>Arachnida</taxon>
        <taxon>Araneae</taxon>
        <taxon>Araneomorphae</taxon>
        <taxon>Entelegynae</taxon>
        <taxon>Araneoidea</taxon>
        <taxon>Araneidae</taxon>
        <taxon>Caerostris</taxon>
    </lineage>
</organism>
<proteinExistence type="predicted"/>